<dbReference type="PROSITE" id="PS50262">
    <property type="entry name" value="G_PROTEIN_RECEP_F1_2"/>
    <property type="match status" value="1"/>
</dbReference>
<dbReference type="GeneID" id="101706131"/>
<evidence type="ECO:0000256" key="10">
    <source>
        <dbReference type="ARBA" id="ARBA00023224"/>
    </source>
</evidence>
<keyword evidence="6 11" id="KW-1133">Transmembrane helix</keyword>
<dbReference type="Proteomes" id="UP000694906">
    <property type="component" value="Unplaced"/>
</dbReference>
<dbReference type="InterPro" id="IPR017452">
    <property type="entry name" value="GPCR_Rhodpsn_7TM"/>
</dbReference>
<dbReference type="GO" id="GO:0005886">
    <property type="term" value="C:plasma membrane"/>
    <property type="evidence" value="ECO:0007669"/>
    <property type="project" value="UniProtKB-SubCell"/>
</dbReference>
<dbReference type="Pfam" id="PF13853">
    <property type="entry name" value="7tm_4"/>
    <property type="match status" value="1"/>
</dbReference>
<evidence type="ECO:0000313" key="14">
    <source>
        <dbReference type="RefSeq" id="XP_004869914.1"/>
    </source>
</evidence>
<keyword evidence="9" id="KW-0675">Receptor</keyword>
<keyword evidence="4" id="KW-0716">Sensory transduction</keyword>
<dbReference type="AlphaFoldDB" id="A0AAX6QBZ9"/>
<keyword evidence="13" id="KW-1185">Reference proteome</keyword>
<keyword evidence="7" id="KW-0297">G-protein coupled receptor</keyword>
<organism evidence="13 14">
    <name type="scientific">Heterocephalus glaber</name>
    <name type="common">Naked mole rat</name>
    <dbReference type="NCBI Taxonomy" id="10181"/>
    <lineage>
        <taxon>Eukaryota</taxon>
        <taxon>Metazoa</taxon>
        <taxon>Chordata</taxon>
        <taxon>Craniata</taxon>
        <taxon>Vertebrata</taxon>
        <taxon>Euteleostomi</taxon>
        <taxon>Mammalia</taxon>
        <taxon>Eutheria</taxon>
        <taxon>Euarchontoglires</taxon>
        <taxon>Glires</taxon>
        <taxon>Rodentia</taxon>
        <taxon>Hystricomorpha</taxon>
        <taxon>Bathyergidae</taxon>
        <taxon>Heterocephalus</taxon>
    </lineage>
</organism>
<evidence type="ECO:0000256" key="3">
    <source>
        <dbReference type="ARBA" id="ARBA00022475"/>
    </source>
</evidence>
<evidence type="ECO:0000256" key="7">
    <source>
        <dbReference type="ARBA" id="ARBA00023040"/>
    </source>
</evidence>
<dbReference type="GO" id="GO:0004984">
    <property type="term" value="F:olfactory receptor activity"/>
    <property type="evidence" value="ECO:0007669"/>
    <property type="project" value="InterPro"/>
</dbReference>
<reference evidence="14" key="1">
    <citation type="submission" date="2025-08" db="UniProtKB">
        <authorList>
            <consortium name="RefSeq"/>
        </authorList>
    </citation>
    <scope>IDENTIFICATION</scope>
</reference>
<comment type="subcellular location">
    <subcellularLocation>
        <location evidence="1">Cell membrane</location>
        <topology evidence="1">Multi-pass membrane protein</topology>
    </subcellularLocation>
</comment>
<comment type="similarity">
    <text evidence="2">Belongs to the G-protein coupled receptor 1 family.</text>
</comment>
<evidence type="ECO:0000313" key="13">
    <source>
        <dbReference type="Proteomes" id="UP000694906"/>
    </source>
</evidence>
<evidence type="ECO:0000256" key="11">
    <source>
        <dbReference type="SAM" id="Phobius"/>
    </source>
</evidence>
<feature type="transmembrane region" description="Helical" evidence="11">
    <location>
        <begin position="144"/>
        <end position="173"/>
    </location>
</feature>
<dbReference type="Gene3D" id="1.20.1070.10">
    <property type="entry name" value="Rhodopsin 7-helix transmembrane proteins"/>
    <property type="match status" value="1"/>
</dbReference>
<dbReference type="PRINTS" id="PR00245">
    <property type="entry name" value="OLFACTORYR"/>
</dbReference>
<dbReference type="GO" id="GO:0004930">
    <property type="term" value="F:G protein-coupled receptor activity"/>
    <property type="evidence" value="ECO:0007669"/>
    <property type="project" value="UniProtKB-KW"/>
</dbReference>
<sequence>MTDSTGLKTLGLPQEMRVMEAKGAPWSKPQLTKAAMWTPRSQEHSAKRGQQGWEVLRASPGRAVEHCECKEQSHPLHCSLTMTQRLCLQMVAGSVGLALFLSLQLTSLIFSLPFCGRHREINHFLCDVPLVLRLACADIRVQQAVLYVVGILVLTVPFLLICVSYGFITAAILRISSSEGRQRACSTCSSGLTAVLLQYSCCSLVYLQPRSSTLEDEDRHTALIHTFVTPLLNPLIYTLQNKDVEGALRGAMVSKGSLRPAAGPGRLVGSVWLCPAQRLYTTSRITLSTVPTSRVLFFVPWCLRPTD</sequence>
<evidence type="ECO:0000256" key="9">
    <source>
        <dbReference type="ARBA" id="ARBA00023170"/>
    </source>
</evidence>
<keyword evidence="3" id="KW-1003">Cell membrane</keyword>
<dbReference type="FunFam" id="1.10.1220.70:FF:000001">
    <property type="entry name" value="Olfactory receptor"/>
    <property type="match status" value="1"/>
</dbReference>
<gene>
    <name evidence="14" type="primary">LOC101706131</name>
</gene>
<keyword evidence="8 11" id="KW-0472">Membrane</keyword>
<evidence type="ECO:0000256" key="1">
    <source>
        <dbReference type="ARBA" id="ARBA00004651"/>
    </source>
</evidence>
<dbReference type="PANTHER" id="PTHR26453">
    <property type="entry name" value="OLFACTORY RECEPTOR"/>
    <property type="match status" value="1"/>
</dbReference>
<dbReference type="KEGG" id="hgl:101706131"/>
<dbReference type="SUPFAM" id="SSF81321">
    <property type="entry name" value="Family A G protein-coupled receptor-like"/>
    <property type="match status" value="1"/>
</dbReference>
<evidence type="ECO:0000256" key="4">
    <source>
        <dbReference type="ARBA" id="ARBA00022606"/>
    </source>
</evidence>
<dbReference type="InterPro" id="IPR000725">
    <property type="entry name" value="Olfact_rcpt"/>
</dbReference>
<feature type="domain" description="G-protein coupled receptors family 1 profile" evidence="12">
    <location>
        <begin position="62"/>
        <end position="237"/>
    </location>
</feature>
<evidence type="ECO:0000256" key="5">
    <source>
        <dbReference type="ARBA" id="ARBA00022692"/>
    </source>
</evidence>
<evidence type="ECO:0000256" key="6">
    <source>
        <dbReference type="ARBA" id="ARBA00022989"/>
    </source>
</evidence>
<feature type="transmembrane region" description="Helical" evidence="11">
    <location>
        <begin position="86"/>
        <end position="110"/>
    </location>
</feature>
<evidence type="ECO:0000259" key="12">
    <source>
        <dbReference type="PROSITE" id="PS50262"/>
    </source>
</evidence>
<proteinExistence type="inferred from homology"/>
<keyword evidence="5 11" id="KW-0812">Transmembrane</keyword>
<keyword evidence="10" id="KW-0807">Transducer</keyword>
<dbReference type="RefSeq" id="XP_004869914.1">
    <property type="nucleotide sequence ID" value="XM_004869857.1"/>
</dbReference>
<name>A0AAX6QBZ9_HETGA</name>
<protein>
    <submittedName>
        <fullName evidence="14">Olfactory receptor 10Q1-like</fullName>
    </submittedName>
</protein>
<evidence type="ECO:0000256" key="2">
    <source>
        <dbReference type="ARBA" id="ARBA00010663"/>
    </source>
</evidence>
<evidence type="ECO:0000256" key="8">
    <source>
        <dbReference type="ARBA" id="ARBA00023136"/>
    </source>
</evidence>
<accession>A0AAX6QBZ9</accession>